<accession>A0A2M6XU74</accession>
<organism evidence="2 3">
    <name type="scientific">bacterium (Candidatus Gribaldobacteria) CG08_land_8_20_14_0_20_39_15</name>
    <dbReference type="NCBI Taxonomy" id="2014273"/>
    <lineage>
        <taxon>Bacteria</taxon>
        <taxon>Candidatus Gribaldobacteria</taxon>
    </lineage>
</organism>
<comment type="caution">
    <text evidence="2">The sequence shown here is derived from an EMBL/GenBank/DDBJ whole genome shotgun (WGS) entry which is preliminary data.</text>
</comment>
<dbReference type="AlphaFoldDB" id="A0A2M6XU74"/>
<dbReference type="Pfam" id="PF18480">
    <property type="entry name" value="DUF5615"/>
    <property type="match status" value="1"/>
</dbReference>
<sequence length="69" mass="7630">MLRFLLNANISHETAEFLNSLGCDAKTATQLGLGSADDSKIVNKAIREKRILVTFDLDFGFILRLCSGR</sequence>
<gene>
    <name evidence="2" type="ORF">COT20_02480</name>
</gene>
<feature type="domain" description="DUF5615" evidence="1">
    <location>
        <begin position="3"/>
        <end position="64"/>
    </location>
</feature>
<protein>
    <recommendedName>
        <fullName evidence="1">DUF5615 domain-containing protein</fullName>
    </recommendedName>
</protein>
<evidence type="ECO:0000313" key="2">
    <source>
        <dbReference type="EMBL" id="PIU14723.1"/>
    </source>
</evidence>
<dbReference type="InterPro" id="IPR041049">
    <property type="entry name" value="DUF5615"/>
</dbReference>
<name>A0A2M6XU74_9BACT</name>
<reference evidence="3" key="1">
    <citation type="submission" date="2017-09" db="EMBL/GenBank/DDBJ databases">
        <title>Depth-based differentiation of microbial function through sediment-hosted aquifers and enrichment of novel symbionts in the deep terrestrial subsurface.</title>
        <authorList>
            <person name="Probst A.J."/>
            <person name="Ladd B."/>
            <person name="Jarett J.K."/>
            <person name="Geller-Mcgrath D.E."/>
            <person name="Sieber C.M.K."/>
            <person name="Emerson J.B."/>
            <person name="Anantharaman K."/>
            <person name="Thomas B.C."/>
            <person name="Malmstrom R."/>
            <person name="Stieglmeier M."/>
            <person name="Klingl A."/>
            <person name="Woyke T."/>
            <person name="Ryan C.M."/>
            <person name="Banfield J.F."/>
        </authorList>
    </citation>
    <scope>NUCLEOTIDE SEQUENCE [LARGE SCALE GENOMIC DNA]</scope>
</reference>
<dbReference type="Proteomes" id="UP000229784">
    <property type="component" value="Unassembled WGS sequence"/>
</dbReference>
<proteinExistence type="predicted"/>
<evidence type="ECO:0000259" key="1">
    <source>
        <dbReference type="Pfam" id="PF18480"/>
    </source>
</evidence>
<dbReference type="EMBL" id="PEXQ01000061">
    <property type="protein sequence ID" value="PIU14723.1"/>
    <property type="molecule type" value="Genomic_DNA"/>
</dbReference>
<evidence type="ECO:0000313" key="3">
    <source>
        <dbReference type="Proteomes" id="UP000229784"/>
    </source>
</evidence>